<evidence type="ECO:0000256" key="2">
    <source>
        <dbReference type="ARBA" id="ARBA00022448"/>
    </source>
</evidence>
<dbReference type="InterPro" id="IPR013130">
    <property type="entry name" value="Fe3_Rdtase_TM_dom"/>
</dbReference>
<evidence type="ECO:0000256" key="1">
    <source>
        <dbReference type="ARBA" id="ARBA00004141"/>
    </source>
</evidence>
<evidence type="ECO:0000256" key="7">
    <source>
        <dbReference type="SAM" id="MobiDB-lite"/>
    </source>
</evidence>
<feature type="compositionally biased region" description="Polar residues" evidence="7">
    <location>
        <begin position="311"/>
        <end position="324"/>
    </location>
</feature>
<keyword evidence="11" id="KW-1185">Reference proteome</keyword>
<dbReference type="GO" id="GO:0006826">
    <property type="term" value="P:iron ion transport"/>
    <property type="evidence" value="ECO:0007669"/>
    <property type="project" value="TreeGrafter"/>
</dbReference>
<keyword evidence="2" id="KW-0813">Transport</keyword>
<keyword evidence="5" id="KW-0406">Ion transport</keyword>
<evidence type="ECO:0000259" key="9">
    <source>
        <dbReference type="Pfam" id="PF01794"/>
    </source>
</evidence>
<evidence type="ECO:0000256" key="4">
    <source>
        <dbReference type="ARBA" id="ARBA00022989"/>
    </source>
</evidence>
<evidence type="ECO:0000256" key="6">
    <source>
        <dbReference type="ARBA" id="ARBA00023136"/>
    </source>
</evidence>
<dbReference type="PANTHER" id="PTHR32361">
    <property type="entry name" value="FERRIC/CUPRIC REDUCTASE TRANSMEMBRANE COMPONENT"/>
    <property type="match status" value="1"/>
</dbReference>
<dbReference type="Proteomes" id="UP000305067">
    <property type="component" value="Unassembled WGS sequence"/>
</dbReference>
<feature type="transmembrane region" description="Helical" evidence="8">
    <location>
        <begin position="37"/>
        <end position="58"/>
    </location>
</feature>
<dbReference type="AlphaFoldDB" id="A0A5C3Q212"/>
<proteinExistence type="predicted"/>
<feature type="transmembrane region" description="Helical" evidence="8">
    <location>
        <begin position="192"/>
        <end position="208"/>
    </location>
</feature>
<protein>
    <submittedName>
        <fullName evidence="10">Ferric reductase like transmembrane component-domain-containing protein</fullName>
    </submittedName>
</protein>
<feature type="transmembrane region" description="Helical" evidence="8">
    <location>
        <begin position="141"/>
        <end position="158"/>
    </location>
</feature>
<sequence>MWAWGYPKRTAETVLRVIASFALLWLIPGLGLNLGQLFVVAVYAVAITLCTVLDANLVDNANRAGFIAVAQLPVIFLFATKNSILSLLLGTGNGYEKLNFVHRWAGCVMFICAIVHGVLWFQNHHRWNQPILGEPKEDAGLAAFGLLCIIIVSSIFPVRKWGYQIFFSLHIVAYVAFFVSLCYHTPYARPWIYAPLALYGFDLCLRLFKYRVKDPTVEAVSNQMTLRVRLRIFFSRRILESHPFTILTAPAGTSCIKESLDIGGGGMVFGASVKGDWTRVLNQYATLVAKELVLNQGKEGSRAGDQEKSKGSSNRASAAPRQSSQYRRQLWLFQRITE</sequence>
<feature type="compositionally biased region" description="Basic and acidic residues" evidence="7">
    <location>
        <begin position="299"/>
        <end position="310"/>
    </location>
</feature>
<keyword evidence="4 8" id="KW-1133">Transmembrane helix</keyword>
<feature type="domain" description="Ferric oxidoreductase" evidence="9">
    <location>
        <begin position="64"/>
        <end position="180"/>
    </location>
</feature>
<feature type="region of interest" description="Disordered" evidence="7">
    <location>
        <begin position="298"/>
        <end position="324"/>
    </location>
</feature>
<gene>
    <name evidence="10" type="ORF">BDV98DRAFT_609094</name>
</gene>
<feature type="transmembrane region" description="Helical" evidence="8">
    <location>
        <begin position="101"/>
        <end position="121"/>
    </location>
</feature>
<feature type="transmembrane region" description="Helical" evidence="8">
    <location>
        <begin position="64"/>
        <end position="89"/>
    </location>
</feature>
<dbReference type="GO" id="GO:0006879">
    <property type="term" value="P:intracellular iron ion homeostasis"/>
    <property type="evidence" value="ECO:0007669"/>
    <property type="project" value="TreeGrafter"/>
</dbReference>
<evidence type="ECO:0000256" key="5">
    <source>
        <dbReference type="ARBA" id="ARBA00023065"/>
    </source>
</evidence>
<keyword evidence="3 8" id="KW-0812">Transmembrane</keyword>
<keyword evidence="6 8" id="KW-0472">Membrane</keyword>
<comment type="subcellular location">
    <subcellularLocation>
        <location evidence="1">Membrane</location>
        <topology evidence="1">Multi-pass membrane protein</topology>
    </subcellularLocation>
</comment>
<dbReference type="EMBL" id="ML178916">
    <property type="protein sequence ID" value="TFK95167.1"/>
    <property type="molecule type" value="Genomic_DNA"/>
</dbReference>
<evidence type="ECO:0000313" key="11">
    <source>
        <dbReference type="Proteomes" id="UP000305067"/>
    </source>
</evidence>
<dbReference type="GO" id="GO:0005886">
    <property type="term" value="C:plasma membrane"/>
    <property type="evidence" value="ECO:0007669"/>
    <property type="project" value="TreeGrafter"/>
</dbReference>
<dbReference type="STRING" id="1884261.A0A5C3Q212"/>
<evidence type="ECO:0000313" key="10">
    <source>
        <dbReference type="EMBL" id="TFK95167.1"/>
    </source>
</evidence>
<name>A0A5C3Q212_9AGAR</name>
<evidence type="ECO:0000256" key="8">
    <source>
        <dbReference type="SAM" id="Phobius"/>
    </source>
</evidence>
<evidence type="ECO:0000256" key="3">
    <source>
        <dbReference type="ARBA" id="ARBA00022692"/>
    </source>
</evidence>
<feature type="transmembrane region" description="Helical" evidence="8">
    <location>
        <begin position="165"/>
        <end position="186"/>
    </location>
</feature>
<dbReference type="OrthoDB" id="3944240at2759"/>
<dbReference type="GO" id="GO:0000293">
    <property type="term" value="F:ferric-chelate reductase activity"/>
    <property type="evidence" value="ECO:0007669"/>
    <property type="project" value="TreeGrafter"/>
</dbReference>
<dbReference type="PANTHER" id="PTHR32361:SF9">
    <property type="entry name" value="FERRIC REDUCTASE TRANSMEMBRANE COMPONENT 3-RELATED"/>
    <property type="match status" value="1"/>
</dbReference>
<reference evidence="10 11" key="1">
    <citation type="journal article" date="2019" name="Nat. Ecol. Evol.">
        <title>Megaphylogeny resolves global patterns of mushroom evolution.</title>
        <authorList>
            <person name="Varga T."/>
            <person name="Krizsan K."/>
            <person name="Foldi C."/>
            <person name="Dima B."/>
            <person name="Sanchez-Garcia M."/>
            <person name="Sanchez-Ramirez S."/>
            <person name="Szollosi G.J."/>
            <person name="Szarkandi J.G."/>
            <person name="Papp V."/>
            <person name="Albert L."/>
            <person name="Andreopoulos W."/>
            <person name="Angelini C."/>
            <person name="Antonin V."/>
            <person name="Barry K.W."/>
            <person name="Bougher N.L."/>
            <person name="Buchanan P."/>
            <person name="Buyck B."/>
            <person name="Bense V."/>
            <person name="Catcheside P."/>
            <person name="Chovatia M."/>
            <person name="Cooper J."/>
            <person name="Damon W."/>
            <person name="Desjardin D."/>
            <person name="Finy P."/>
            <person name="Geml J."/>
            <person name="Haridas S."/>
            <person name="Hughes K."/>
            <person name="Justo A."/>
            <person name="Karasinski D."/>
            <person name="Kautmanova I."/>
            <person name="Kiss B."/>
            <person name="Kocsube S."/>
            <person name="Kotiranta H."/>
            <person name="LaButti K.M."/>
            <person name="Lechner B.E."/>
            <person name="Liimatainen K."/>
            <person name="Lipzen A."/>
            <person name="Lukacs Z."/>
            <person name="Mihaltcheva S."/>
            <person name="Morgado L.N."/>
            <person name="Niskanen T."/>
            <person name="Noordeloos M.E."/>
            <person name="Ohm R.A."/>
            <person name="Ortiz-Santana B."/>
            <person name="Ovrebo C."/>
            <person name="Racz N."/>
            <person name="Riley R."/>
            <person name="Savchenko A."/>
            <person name="Shiryaev A."/>
            <person name="Soop K."/>
            <person name="Spirin V."/>
            <person name="Szebenyi C."/>
            <person name="Tomsovsky M."/>
            <person name="Tulloss R.E."/>
            <person name="Uehling J."/>
            <person name="Grigoriev I.V."/>
            <person name="Vagvolgyi C."/>
            <person name="Papp T."/>
            <person name="Martin F.M."/>
            <person name="Miettinen O."/>
            <person name="Hibbett D.S."/>
            <person name="Nagy L.G."/>
        </authorList>
    </citation>
    <scope>NUCLEOTIDE SEQUENCE [LARGE SCALE GENOMIC DNA]</scope>
    <source>
        <strain evidence="10 11">CBS 309.79</strain>
    </source>
</reference>
<accession>A0A5C3Q212</accession>
<organism evidence="10 11">
    <name type="scientific">Pterulicium gracile</name>
    <dbReference type="NCBI Taxonomy" id="1884261"/>
    <lineage>
        <taxon>Eukaryota</taxon>
        <taxon>Fungi</taxon>
        <taxon>Dikarya</taxon>
        <taxon>Basidiomycota</taxon>
        <taxon>Agaricomycotina</taxon>
        <taxon>Agaricomycetes</taxon>
        <taxon>Agaricomycetidae</taxon>
        <taxon>Agaricales</taxon>
        <taxon>Pleurotineae</taxon>
        <taxon>Pterulaceae</taxon>
        <taxon>Pterulicium</taxon>
    </lineage>
</organism>
<dbReference type="Pfam" id="PF01794">
    <property type="entry name" value="Ferric_reduct"/>
    <property type="match status" value="1"/>
</dbReference>
<dbReference type="GO" id="GO:0015677">
    <property type="term" value="P:copper ion import"/>
    <property type="evidence" value="ECO:0007669"/>
    <property type="project" value="TreeGrafter"/>
</dbReference>
<dbReference type="InterPro" id="IPR051410">
    <property type="entry name" value="Ferric/Cupric_Reductase"/>
</dbReference>